<dbReference type="GO" id="GO:0051539">
    <property type="term" value="F:4 iron, 4 sulfur cluster binding"/>
    <property type="evidence" value="ECO:0007669"/>
    <property type="project" value="UniProtKB-UniRule"/>
</dbReference>
<dbReference type="Pfam" id="PF13087">
    <property type="entry name" value="AAA_12"/>
    <property type="match status" value="1"/>
</dbReference>
<dbReference type="FunFam" id="3.40.50.300:FF:001170">
    <property type="entry name" value="DNA replication helicase Dna2"/>
    <property type="match status" value="1"/>
</dbReference>
<evidence type="ECO:0000313" key="25">
    <source>
        <dbReference type="Proteomes" id="UP000037035"/>
    </source>
</evidence>
<evidence type="ECO:0000256" key="17">
    <source>
        <dbReference type="ARBA" id="ARBA00023242"/>
    </source>
</evidence>
<keyword evidence="20" id="KW-0158">Chromosome</keyword>
<feature type="compositionally biased region" description="Low complexity" evidence="21">
    <location>
        <begin position="903"/>
        <end position="917"/>
    </location>
</feature>
<dbReference type="GO" id="GO:0005524">
    <property type="term" value="F:ATP binding"/>
    <property type="evidence" value="ECO:0007669"/>
    <property type="project" value="UniProtKB-UniRule"/>
</dbReference>
<evidence type="ECO:0000256" key="10">
    <source>
        <dbReference type="ARBA" id="ARBA00022801"/>
    </source>
</evidence>
<dbReference type="InterPro" id="IPR047187">
    <property type="entry name" value="SF1_C_Upf1"/>
</dbReference>
<dbReference type="GO" id="GO:0017108">
    <property type="term" value="F:5'-flap endonuclease activity"/>
    <property type="evidence" value="ECO:0007669"/>
    <property type="project" value="UniProtKB-UniRule"/>
</dbReference>
<evidence type="ECO:0000256" key="18">
    <source>
        <dbReference type="ARBA" id="ARBA00023268"/>
    </source>
</evidence>
<keyword evidence="7 20" id="KW-0547">Nucleotide-binding</keyword>
<dbReference type="CDD" id="cd18041">
    <property type="entry name" value="DEXXQc_DNA2"/>
    <property type="match status" value="1"/>
</dbReference>
<evidence type="ECO:0000256" key="1">
    <source>
        <dbReference type="ARBA" id="ARBA00001966"/>
    </source>
</evidence>
<evidence type="ECO:0000256" key="7">
    <source>
        <dbReference type="ARBA" id="ARBA00022741"/>
    </source>
</evidence>
<feature type="domain" description="DNA2/NAM7 helicase helicase" evidence="22">
    <location>
        <begin position="585"/>
        <end position="642"/>
    </location>
</feature>
<keyword evidence="8" id="KW-0255">Endonuclease</keyword>
<evidence type="ECO:0000259" key="23">
    <source>
        <dbReference type="Pfam" id="PF13087"/>
    </source>
</evidence>
<evidence type="ECO:0000313" key="24">
    <source>
        <dbReference type="EMBL" id="KNZ52701.1"/>
    </source>
</evidence>
<evidence type="ECO:0000256" key="11">
    <source>
        <dbReference type="ARBA" id="ARBA00022806"/>
    </source>
</evidence>
<evidence type="ECO:0000256" key="13">
    <source>
        <dbReference type="ARBA" id="ARBA00023004"/>
    </source>
</evidence>
<comment type="function">
    <text evidence="20">Key enzyme involved in DNA replication and DNA repair. Involved in Okazaki fragments processing by cleaving long flaps that escape FEN1: flaps that are longer than 27 nucleotides are coated by replication protein A complex (RPA), leading to recruit DNA2 which cleaves the flap until it is too short to bind RPA and becomes a substrate for FEN1. Also involved in 5'-end resection of DNA during double-strand break (DSB) repair by mediating the cleavage of 5'-ssDNA.</text>
</comment>
<evidence type="ECO:0000256" key="19">
    <source>
        <dbReference type="ARBA" id="ARBA00047995"/>
    </source>
</evidence>
<comment type="similarity">
    <text evidence="2 20">Belongs to the DNA2/NAM7 helicase family.</text>
</comment>
<keyword evidence="5 20" id="KW-0540">Nuclease</keyword>
<keyword evidence="25" id="KW-1185">Reference proteome</keyword>
<dbReference type="InterPro" id="IPR027417">
    <property type="entry name" value="P-loop_NTPase"/>
</dbReference>
<comment type="catalytic activity">
    <reaction evidence="19 20">
        <text>ATP + H2O = ADP + phosphate + H(+)</text>
        <dbReference type="Rhea" id="RHEA:13065"/>
        <dbReference type="ChEBI" id="CHEBI:15377"/>
        <dbReference type="ChEBI" id="CHEBI:15378"/>
        <dbReference type="ChEBI" id="CHEBI:30616"/>
        <dbReference type="ChEBI" id="CHEBI:43474"/>
        <dbReference type="ChEBI" id="CHEBI:456216"/>
        <dbReference type="EC" id="3.6.4.12"/>
    </reaction>
</comment>
<comment type="caution">
    <text evidence="24">The sequence shown here is derived from an EMBL/GenBank/DDBJ whole genome shotgun (WGS) entry which is preliminary data.</text>
</comment>
<keyword evidence="3 20" id="KW-0004">4Fe-4S</keyword>
<dbReference type="EMBL" id="LAVV01008477">
    <property type="protein sequence ID" value="KNZ52701.1"/>
    <property type="molecule type" value="Genomic_DNA"/>
</dbReference>
<feature type="domain" description="DNA2/NAM7 helicase-like C-terminal" evidence="23">
    <location>
        <begin position="651"/>
        <end position="866"/>
    </location>
</feature>
<feature type="region of interest" description="Disordered" evidence="21">
    <location>
        <begin position="903"/>
        <end position="939"/>
    </location>
</feature>
<dbReference type="GO" id="GO:0017116">
    <property type="term" value="F:single-stranded DNA helicase activity"/>
    <property type="evidence" value="ECO:0007669"/>
    <property type="project" value="UniProtKB-UniRule"/>
</dbReference>
<comment type="subcellular location">
    <subcellularLocation>
        <location evidence="20">Nucleus</location>
    </subcellularLocation>
    <subcellularLocation>
        <location evidence="20">Chromosome</location>
    </subcellularLocation>
</comment>
<dbReference type="GO" id="GO:0003677">
    <property type="term" value="F:DNA binding"/>
    <property type="evidence" value="ECO:0007669"/>
    <property type="project" value="UniProtKB-UniRule"/>
</dbReference>
<keyword evidence="14 20" id="KW-0411">Iron-sulfur</keyword>
<feature type="domain" description="DNA2/NAM7 helicase helicase" evidence="22">
    <location>
        <begin position="475"/>
        <end position="566"/>
    </location>
</feature>
<dbReference type="GO" id="GO:0005694">
    <property type="term" value="C:chromosome"/>
    <property type="evidence" value="ECO:0007669"/>
    <property type="project" value="UniProtKB-SubCell"/>
</dbReference>
<gene>
    <name evidence="24" type="ORF">VP01_3478g3</name>
</gene>
<evidence type="ECO:0000256" key="8">
    <source>
        <dbReference type="ARBA" id="ARBA00022759"/>
    </source>
</evidence>
<dbReference type="GO" id="GO:0033567">
    <property type="term" value="P:DNA replication, Okazaki fragment processing"/>
    <property type="evidence" value="ECO:0007669"/>
    <property type="project" value="UniProtKB-UniRule"/>
</dbReference>
<evidence type="ECO:0000256" key="9">
    <source>
        <dbReference type="ARBA" id="ARBA00022763"/>
    </source>
</evidence>
<dbReference type="GO" id="GO:0046872">
    <property type="term" value="F:metal ion binding"/>
    <property type="evidence" value="ECO:0007669"/>
    <property type="project" value="UniProtKB-UniRule"/>
</dbReference>
<evidence type="ECO:0000256" key="14">
    <source>
        <dbReference type="ARBA" id="ARBA00023014"/>
    </source>
</evidence>
<dbReference type="GO" id="GO:0005737">
    <property type="term" value="C:cytoplasm"/>
    <property type="evidence" value="ECO:0007669"/>
    <property type="project" value="TreeGrafter"/>
</dbReference>
<name>A0A0L6UVX3_9BASI</name>
<dbReference type="GO" id="GO:0005634">
    <property type="term" value="C:nucleus"/>
    <property type="evidence" value="ECO:0007669"/>
    <property type="project" value="UniProtKB-SubCell"/>
</dbReference>
<dbReference type="InterPro" id="IPR041677">
    <property type="entry name" value="DNA2/NAM7_AAA_11"/>
</dbReference>
<dbReference type="PANTHER" id="PTHR10887:SF433">
    <property type="entry name" value="DNA REPLICATION ATP-DEPENDENT HELICASE_NUCLEASE DNA2"/>
    <property type="match status" value="1"/>
</dbReference>
<evidence type="ECO:0000256" key="20">
    <source>
        <dbReference type="RuleBase" id="RU367041"/>
    </source>
</evidence>
<keyword evidence="17 20" id="KW-0539">Nucleus</keyword>
<dbReference type="InterPro" id="IPR026851">
    <property type="entry name" value="Dna2/JHS1_DEXXQ-box"/>
</dbReference>
<dbReference type="SUPFAM" id="SSF52540">
    <property type="entry name" value="P-loop containing nucleoside triphosphate hydrolases"/>
    <property type="match status" value="1"/>
</dbReference>
<evidence type="ECO:0000256" key="15">
    <source>
        <dbReference type="ARBA" id="ARBA00023125"/>
    </source>
</evidence>
<dbReference type="EC" id="3.1.-.-" evidence="20"/>
<reference evidence="24 25" key="1">
    <citation type="submission" date="2015-08" db="EMBL/GenBank/DDBJ databases">
        <title>Next Generation Sequencing and Analysis of the Genome of Puccinia sorghi L Schw, the Causal Agent of Maize Common Rust.</title>
        <authorList>
            <person name="Rochi L."/>
            <person name="Burguener G."/>
            <person name="Darino M."/>
            <person name="Turjanski A."/>
            <person name="Kreff E."/>
            <person name="Dieguez M.J."/>
            <person name="Sacco F."/>
        </authorList>
    </citation>
    <scope>NUCLEOTIDE SEQUENCE [LARGE SCALE GENOMIC DNA]</scope>
    <source>
        <strain evidence="24 25">RO10H11247</strain>
    </source>
</reference>
<dbReference type="GO" id="GO:0071932">
    <property type="term" value="P:replication fork reversal"/>
    <property type="evidence" value="ECO:0007669"/>
    <property type="project" value="TreeGrafter"/>
</dbReference>
<comment type="cofactor">
    <cofactor evidence="1">
        <name>[4Fe-4S] cluster</name>
        <dbReference type="ChEBI" id="CHEBI:49883"/>
    </cofactor>
</comment>
<keyword evidence="13 20" id="KW-0408">Iron</keyword>
<evidence type="ECO:0000256" key="2">
    <source>
        <dbReference type="ARBA" id="ARBA00007913"/>
    </source>
</evidence>
<dbReference type="OrthoDB" id="6513042at2759"/>
<keyword evidence="16 20" id="KW-0234">DNA repair</keyword>
<sequence length="966" mass="107649">MCSKIPRIPSNTSPTLISFLEKVRPVTGRQPSGIEHIAQCTLYTLLLSDLLVHECDMYIILDQEACYKCFLTLQQVMSPDFLSSSLYNTTATVSYVPPFVFLSKRKGQIATSRFSPDFLRRVIQMSISLPDYCSTPRGMIWNRLAWYMHSEPSYMPEVAVPPPPDVTDMEDLVGEQLSFVEGPILPEPIDNDRACCKCFEVEGCMLYRKVDNHLISSLCPSHPANYIFIELYERKTSHLTPAHTEFFQRWEALVSHEEKELGKLKKQIWTMSADDRERTGNALANMVIDYSFDINNGSYDPTSISKIHRHTYRLIRCVQHTTATTITPISDSSNPSFLLGHLSKHDPIVISIEGKKLGIARGFVLDLTPTSITVGLDHRLEEMEPMPVGTNLMSFLTQYASTQGHRPSTVVRYRIDKDELLAGMGKIRDNLAQLFLENGHSKLRELVVDLRKPVFDSLSSNLLHEVGGPAAAGDLNEEQVGVLTKVLTAKDYALVLGMPGTGKTTTIASLIKTLISMGKTVLLTSYTHSAVDNILSKLIESKIDMLRLGNVDKVSSDLRPFTLQESDASQTVEGLEKKLMLPPLIATTSLSINHPLFNRRSFDYCIVDEASQVTLPTCLGPLRFASVFVLVGDHYQLPPLVKNHVAKAGGLEQSLFKLLTVAHPDAVVSLTMQYRMNEDIMSLSNALIYRGRLRSGNPAASNLGLEIPIGIPAHAFHALDPPDLCQDGCWISDLLQPHRNVVFVNTDPLPNGKESKVGNQLQNEAEAHLVLQLVSALVQGGVSESEIGIIAPYRQQIKLIRGQMVGRHPRVEILTADQAQGRDKECMVLSMVRNNGEMEVGQLLQDWRRINVCLTRAKRKLVLFGSLTTLHKSTILDAFFNLIRPRQWIYHLPPDALRRHKALLSPSLPTKTTTTSKRPADSLSSPSTPIRPSKLGHRRPSAISSFGILRDVTLNLFDHNPSPSNR</sequence>
<dbReference type="VEuPathDB" id="FungiDB:VP01_3478g3"/>
<keyword evidence="18 20" id="KW-0511">Multifunctional enzyme</keyword>
<evidence type="ECO:0000256" key="16">
    <source>
        <dbReference type="ARBA" id="ARBA00023204"/>
    </source>
</evidence>
<evidence type="ECO:0000256" key="3">
    <source>
        <dbReference type="ARBA" id="ARBA00022485"/>
    </source>
</evidence>
<keyword evidence="11 20" id="KW-0347">Helicase</keyword>
<evidence type="ECO:0000256" key="6">
    <source>
        <dbReference type="ARBA" id="ARBA00022723"/>
    </source>
</evidence>
<keyword evidence="15 20" id="KW-0238">DNA-binding</keyword>
<evidence type="ECO:0000259" key="22">
    <source>
        <dbReference type="Pfam" id="PF13086"/>
    </source>
</evidence>
<keyword evidence="6 20" id="KW-0479">Metal-binding</keyword>
<dbReference type="EC" id="3.6.4.12" evidence="20"/>
<evidence type="ECO:0000256" key="12">
    <source>
        <dbReference type="ARBA" id="ARBA00022840"/>
    </source>
</evidence>
<dbReference type="CDD" id="cd18808">
    <property type="entry name" value="SF1_C_Upf1"/>
    <property type="match status" value="1"/>
</dbReference>
<dbReference type="InterPro" id="IPR041679">
    <property type="entry name" value="DNA2/NAM7-like_C"/>
</dbReference>
<keyword evidence="4 20" id="KW-0235">DNA replication</keyword>
<dbReference type="PANTHER" id="PTHR10887">
    <property type="entry name" value="DNA2/NAM7 HELICASE FAMILY"/>
    <property type="match status" value="1"/>
</dbReference>
<protein>
    <recommendedName>
        <fullName evidence="20">DNA replication ATP-dependent helicase/nuclease</fullName>
        <ecNumber evidence="20">3.1.-.-</ecNumber>
        <ecNumber evidence="20">3.6.4.12</ecNumber>
    </recommendedName>
</protein>
<dbReference type="InterPro" id="IPR045055">
    <property type="entry name" value="DNA2/NAM7-like"/>
</dbReference>
<keyword evidence="9 20" id="KW-0227">DNA damage</keyword>
<organism evidence="24 25">
    <name type="scientific">Puccinia sorghi</name>
    <dbReference type="NCBI Taxonomy" id="27349"/>
    <lineage>
        <taxon>Eukaryota</taxon>
        <taxon>Fungi</taxon>
        <taxon>Dikarya</taxon>
        <taxon>Basidiomycota</taxon>
        <taxon>Pucciniomycotina</taxon>
        <taxon>Pucciniomycetes</taxon>
        <taxon>Pucciniales</taxon>
        <taxon>Pucciniaceae</taxon>
        <taxon>Puccinia</taxon>
    </lineage>
</organism>
<evidence type="ECO:0000256" key="21">
    <source>
        <dbReference type="SAM" id="MobiDB-lite"/>
    </source>
</evidence>
<proteinExistence type="inferred from homology"/>
<dbReference type="Proteomes" id="UP000037035">
    <property type="component" value="Unassembled WGS sequence"/>
</dbReference>
<keyword evidence="12 20" id="KW-0067">ATP-binding</keyword>
<keyword evidence="10 20" id="KW-0378">Hydrolase</keyword>
<accession>A0A0L6UVX3</accession>
<dbReference type="STRING" id="27349.A0A0L6UVX3"/>
<dbReference type="GO" id="GO:0016887">
    <property type="term" value="F:ATP hydrolysis activity"/>
    <property type="evidence" value="ECO:0007669"/>
    <property type="project" value="RHEA"/>
</dbReference>
<dbReference type="AlphaFoldDB" id="A0A0L6UVX3"/>
<evidence type="ECO:0000256" key="4">
    <source>
        <dbReference type="ARBA" id="ARBA00022705"/>
    </source>
</evidence>
<dbReference type="Gene3D" id="3.40.50.300">
    <property type="entry name" value="P-loop containing nucleotide triphosphate hydrolases"/>
    <property type="match status" value="2"/>
</dbReference>
<dbReference type="FunFam" id="3.40.50.300:FF:000789">
    <property type="entry name" value="DNA replication ATP-dependent helicase/nuclease DNA2"/>
    <property type="match status" value="1"/>
</dbReference>
<evidence type="ECO:0000256" key="5">
    <source>
        <dbReference type="ARBA" id="ARBA00022722"/>
    </source>
</evidence>
<dbReference type="Pfam" id="PF13086">
    <property type="entry name" value="AAA_11"/>
    <property type="match status" value="2"/>
</dbReference>
<dbReference type="GO" id="GO:0006281">
    <property type="term" value="P:DNA repair"/>
    <property type="evidence" value="ECO:0007669"/>
    <property type="project" value="UniProtKB-KW"/>
</dbReference>